<evidence type="ECO:0000256" key="1">
    <source>
        <dbReference type="SAM" id="SignalP"/>
    </source>
</evidence>
<dbReference type="GO" id="GO:0046872">
    <property type="term" value="F:metal ion binding"/>
    <property type="evidence" value="ECO:0007669"/>
    <property type="project" value="InterPro"/>
</dbReference>
<keyword evidence="1" id="KW-0732">Signal</keyword>
<dbReference type="AlphaFoldDB" id="A0A4R3UU12"/>
<dbReference type="Proteomes" id="UP000295110">
    <property type="component" value="Unassembled WGS sequence"/>
</dbReference>
<reference evidence="2 3" key="1">
    <citation type="submission" date="2019-03" db="EMBL/GenBank/DDBJ databases">
        <title>Genomic Encyclopedia of Type Strains, Phase IV (KMG-IV): sequencing the most valuable type-strain genomes for metagenomic binning, comparative biology and taxonomic classification.</title>
        <authorList>
            <person name="Goeker M."/>
        </authorList>
    </citation>
    <scope>NUCLEOTIDE SEQUENCE [LARGE SCALE GENOMIC DNA]</scope>
    <source>
        <strain evidence="2 3">DSM 654</strain>
    </source>
</reference>
<protein>
    <submittedName>
        <fullName evidence="2">Copper resistance protein K</fullName>
    </submittedName>
</protein>
<dbReference type="EMBL" id="SMBU01000016">
    <property type="protein sequence ID" value="TCU94602.1"/>
    <property type="molecule type" value="Genomic_DNA"/>
</dbReference>
<keyword evidence="3" id="KW-1185">Reference proteome</keyword>
<organism evidence="2 3">
    <name type="scientific">Roseateles saccharophilus</name>
    <name type="common">Pseudomonas saccharophila</name>
    <dbReference type="NCBI Taxonomy" id="304"/>
    <lineage>
        <taxon>Bacteria</taxon>
        <taxon>Pseudomonadati</taxon>
        <taxon>Pseudomonadota</taxon>
        <taxon>Betaproteobacteria</taxon>
        <taxon>Burkholderiales</taxon>
        <taxon>Sphaerotilaceae</taxon>
        <taxon>Roseateles</taxon>
    </lineage>
</organism>
<sequence length="98" mass="10250">MKSFAIALAISAAATAAAPAFAHDALETSGVVKSKVQLVDGSTLYVFKDGKMAREDRFGRAVFLKRGETLTTVDGSKIVAVGNEVARLDALLKEGHNG</sequence>
<dbReference type="RefSeq" id="WP_132572762.1">
    <property type="nucleotide sequence ID" value="NZ_CBCSGL010000012.1"/>
</dbReference>
<evidence type="ECO:0000313" key="2">
    <source>
        <dbReference type="EMBL" id="TCU94602.1"/>
    </source>
</evidence>
<evidence type="ECO:0000313" key="3">
    <source>
        <dbReference type="Proteomes" id="UP000295110"/>
    </source>
</evidence>
<dbReference type="InterPro" id="IPR038644">
    <property type="entry name" value="CopK_sf"/>
</dbReference>
<comment type="caution">
    <text evidence="2">The sequence shown here is derived from an EMBL/GenBank/DDBJ whole genome shotgun (WGS) entry which is preliminary data.</text>
</comment>
<accession>A0A4R3UU12</accession>
<feature type="chain" id="PRO_5020951590" evidence="1">
    <location>
        <begin position="23"/>
        <end position="98"/>
    </location>
</feature>
<name>A0A4R3UU12_ROSSA</name>
<dbReference type="Pfam" id="PF11525">
    <property type="entry name" value="CopK"/>
    <property type="match status" value="1"/>
</dbReference>
<dbReference type="Gene3D" id="2.40.10.300">
    <property type="entry name" value="Copper resistance protein K"/>
    <property type="match status" value="1"/>
</dbReference>
<proteinExistence type="predicted"/>
<dbReference type="InterPro" id="IPR021604">
    <property type="entry name" value="CopK"/>
</dbReference>
<gene>
    <name evidence="2" type="ORF">EV671_101624</name>
</gene>
<dbReference type="OrthoDB" id="5297628at2"/>
<feature type="signal peptide" evidence="1">
    <location>
        <begin position="1"/>
        <end position="22"/>
    </location>
</feature>